<protein>
    <recommendedName>
        <fullName evidence="3">NB-ARC domain-containing protein</fullName>
    </recommendedName>
</protein>
<feature type="non-terminal residue" evidence="1">
    <location>
        <position position="310"/>
    </location>
</feature>
<reference evidence="2" key="1">
    <citation type="submission" date="2016-02" db="EMBL/GenBank/DDBJ databases">
        <title>Draft genome sequence of Microdochium bolleyi, a fungal endophyte of beachgrass.</title>
        <authorList>
            <consortium name="DOE Joint Genome Institute"/>
            <person name="David A.S."/>
            <person name="May G."/>
            <person name="Haridas S."/>
            <person name="Lim J."/>
            <person name="Wang M."/>
            <person name="Labutti K."/>
            <person name="Lipzen A."/>
            <person name="Barry K."/>
            <person name="Grigoriev I.V."/>
        </authorList>
    </citation>
    <scope>NUCLEOTIDE SEQUENCE [LARGE SCALE GENOMIC DNA]</scope>
    <source>
        <strain evidence="2">J235TASD1</strain>
    </source>
</reference>
<evidence type="ECO:0000313" key="2">
    <source>
        <dbReference type="Proteomes" id="UP000070501"/>
    </source>
</evidence>
<dbReference type="OrthoDB" id="1658288at2759"/>
<dbReference type="InterPro" id="IPR027417">
    <property type="entry name" value="P-loop_NTPase"/>
</dbReference>
<dbReference type="SUPFAM" id="SSF52540">
    <property type="entry name" value="P-loop containing nucleoside triphosphate hydrolases"/>
    <property type="match status" value="1"/>
</dbReference>
<dbReference type="EMBL" id="KQ964290">
    <property type="protein sequence ID" value="KXJ85220.1"/>
    <property type="molecule type" value="Genomic_DNA"/>
</dbReference>
<dbReference type="Gene3D" id="3.40.50.300">
    <property type="entry name" value="P-loop containing nucleotide triphosphate hydrolases"/>
    <property type="match status" value="1"/>
</dbReference>
<dbReference type="PANTHER" id="PTHR46082">
    <property type="entry name" value="ATP/GTP-BINDING PROTEIN-RELATED"/>
    <property type="match status" value="1"/>
</dbReference>
<evidence type="ECO:0000313" key="1">
    <source>
        <dbReference type="EMBL" id="KXJ85220.1"/>
    </source>
</evidence>
<keyword evidence="2" id="KW-1185">Reference proteome</keyword>
<dbReference type="AlphaFoldDB" id="A0A136IJT6"/>
<dbReference type="STRING" id="196109.A0A136IJT6"/>
<accession>A0A136IJT6</accession>
<name>A0A136IJT6_9PEZI</name>
<dbReference type="PANTHER" id="PTHR46082:SF6">
    <property type="entry name" value="AAA+ ATPASE DOMAIN-CONTAINING PROTEIN-RELATED"/>
    <property type="match status" value="1"/>
</dbReference>
<sequence length="310" mass="34454">KGPIPTATDDNDARKALQRYLSSDAAGKWLLVVDNADDMKLLFGAPDAPGGIHQYLPKRGDGVILFTTRSNEVAVSIGRSDVVATVKLLEKLAYLPLAITQAAAYLSVKKMPSAGYLELFNATEADAFQSMSEEYRDDTGYEGSQKTIATTWLVSFNQIWNTDPAAARLLCCLSCVEAKGIPQSLLQLGSAQQLATAIGTLCAYAFLVRRNVSKVFGMHRLVQLAARNQLRRAGHEIQEMKEAVRQIQEVFPNDDHENRHKWREYLPHAFQVLGKDTKVDSEEKNALSFWVGRCLQVDGRSKEAVFYLEE</sequence>
<feature type="non-terminal residue" evidence="1">
    <location>
        <position position="1"/>
    </location>
</feature>
<evidence type="ECO:0008006" key="3">
    <source>
        <dbReference type="Google" id="ProtNLM"/>
    </source>
</evidence>
<dbReference type="InterPro" id="IPR053137">
    <property type="entry name" value="NLR-like"/>
</dbReference>
<dbReference type="InParanoid" id="A0A136IJT6"/>
<gene>
    <name evidence="1" type="ORF">Micbo1qcDRAFT_103222</name>
</gene>
<proteinExistence type="predicted"/>
<organism evidence="1 2">
    <name type="scientific">Microdochium bolleyi</name>
    <dbReference type="NCBI Taxonomy" id="196109"/>
    <lineage>
        <taxon>Eukaryota</taxon>
        <taxon>Fungi</taxon>
        <taxon>Dikarya</taxon>
        <taxon>Ascomycota</taxon>
        <taxon>Pezizomycotina</taxon>
        <taxon>Sordariomycetes</taxon>
        <taxon>Xylariomycetidae</taxon>
        <taxon>Xylariales</taxon>
        <taxon>Microdochiaceae</taxon>
        <taxon>Microdochium</taxon>
    </lineage>
</organism>
<dbReference type="Proteomes" id="UP000070501">
    <property type="component" value="Unassembled WGS sequence"/>
</dbReference>